<evidence type="ECO:0000313" key="2">
    <source>
        <dbReference type="Proteomes" id="UP001432027"/>
    </source>
</evidence>
<organism evidence="1 2">
    <name type="scientific">Pristionchus entomophagus</name>
    <dbReference type="NCBI Taxonomy" id="358040"/>
    <lineage>
        <taxon>Eukaryota</taxon>
        <taxon>Metazoa</taxon>
        <taxon>Ecdysozoa</taxon>
        <taxon>Nematoda</taxon>
        <taxon>Chromadorea</taxon>
        <taxon>Rhabditida</taxon>
        <taxon>Rhabditina</taxon>
        <taxon>Diplogasteromorpha</taxon>
        <taxon>Diplogasteroidea</taxon>
        <taxon>Neodiplogasteridae</taxon>
        <taxon>Pristionchus</taxon>
    </lineage>
</organism>
<dbReference type="AlphaFoldDB" id="A0AAV5UL18"/>
<protein>
    <recommendedName>
        <fullName evidence="3">C2H2-type domain-containing protein</fullName>
    </recommendedName>
</protein>
<accession>A0AAV5UL18</accession>
<evidence type="ECO:0000313" key="1">
    <source>
        <dbReference type="EMBL" id="GMT07790.1"/>
    </source>
</evidence>
<proteinExistence type="predicted"/>
<keyword evidence="2" id="KW-1185">Reference proteome</keyword>
<sequence>DPALSEARSINPIMELIFPDRKSGGAKRAAAAATPSSSAAGRILPVKGTPAYEASTMRNQAPKNTRIRPIINKLKVERIKCSLCRATAETTIFGMKEHAREHCDHSLKCPFDDCPINFSANKRSKVSYHTQTVHRKWSFPIDLCDRDSALEKQIEKMMQTCFPTAMNRANEPGSVPCSICSMVVSPEYRSLYSHACLHLPSRPYGCSECPTFEAYTEEEIEEHHRQEKCNGDIMSNMDDAITSLAEKLFKTAFPSFVHLLEDRCPIDIAPQPLPITTQQHPTLTEKRLRALAPLGLEDRKSENEEEDEHKLEDFPDFIRPEEVNIVAMNYANSRLAKIEENKEVTLMEHDHTYCATL</sequence>
<evidence type="ECO:0008006" key="3">
    <source>
        <dbReference type="Google" id="ProtNLM"/>
    </source>
</evidence>
<dbReference type="Proteomes" id="UP001432027">
    <property type="component" value="Unassembled WGS sequence"/>
</dbReference>
<dbReference type="EMBL" id="BTSX01000006">
    <property type="protein sequence ID" value="GMT07790.1"/>
    <property type="molecule type" value="Genomic_DNA"/>
</dbReference>
<name>A0AAV5UL18_9BILA</name>
<gene>
    <name evidence="1" type="ORF">PENTCL1PPCAC_29964</name>
</gene>
<feature type="non-terminal residue" evidence="1">
    <location>
        <position position="1"/>
    </location>
</feature>
<comment type="caution">
    <text evidence="1">The sequence shown here is derived from an EMBL/GenBank/DDBJ whole genome shotgun (WGS) entry which is preliminary data.</text>
</comment>
<reference evidence="1" key="1">
    <citation type="submission" date="2023-10" db="EMBL/GenBank/DDBJ databases">
        <title>Genome assembly of Pristionchus species.</title>
        <authorList>
            <person name="Yoshida K."/>
            <person name="Sommer R.J."/>
        </authorList>
    </citation>
    <scope>NUCLEOTIDE SEQUENCE</scope>
    <source>
        <strain evidence="1">RS0144</strain>
    </source>
</reference>